<sequence length="450" mass="48768">MPPKNSNEKGLDPEMADPQSNVTESTMTKDTETVAEFRARARTWLAANMARVPKNPADLPIHRDDEASWARVRQLQRRLFDGGFAGICFPREYGGLGLDYAYQKAFDAESEGYELPLILNAPSFAICCATLLDTGSEEQKKMHIGAALRGDEVLVQLLSEPSGGSDLAGVITRADRRENKWVLNGAKIWSSGAFAADYGLCLARTNWDVPKHEGLTMFLVPINHPGITLRRIKQVNGSLEFCEEFFDNVELGDDAVVGGVDNGWAVASRQLFHERRAVGKGSEFCSGVGIENFDSKPADLVELVNETGQAGNERVRELAGRGLVHRAVRDQLADHVYHAVLDGSLPQAGGSLLRLCLGVTESLVSDIALAIAGTASVVGNSTEAFTAGQRYLSRQGDSIGGGTTEIARNIIGERILNFPREYAADRGIPFNEVRKNRGHGTSSQSEAPPT</sequence>
<evidence type="ECO:0000259" key="10">
    <source>
        <dbReference type="Pfam" id="PF02771"/>
    </source>
</evidence>
<accession>A0A2U3PCF6</accession>
<dbReference type="InterPro" id="IPR013786">
    <property type="entry name" value="AcylCoA_DH/ox_N"/>
</dbReference>
<evidence type="ECO:0000256" key="7">
    <source>
        <dbReference type="SAM" id="MobiDB-lite"/>
    </source>
</evidence>
<dbReference type="GO" id="GO:0050660">
    <property type="term" value="F:flavin adenine dinucleotide binding"/>
    <property type="evidence" value="ECO:0007669"/>
    <property type="project" value="InterPro"/>
</dbReference>
<keyword evidence="3 6" id="KW-0285">Flavoprotein</keyword>
<evidence type="ECO:0000313" key="12">
    <source>
        <dbReference type="Proteomes" id="UP000240424"/>
    </source>
</evidence>
<dbReference type="InterPro" id="IPR037069">
    <property type="entry name" value="AcylCoA_DH/ox_N_sf"/>
</dbReference>
<dbReference type="InterPro" id="IPR036250">
    <property type="entry name" value="AcylCo_DH-like_C"/>
</dbReference>
<evidence type="ECO:0000259" key="8">
    <source>
        <dbReference type="Pfam" id="PF00441"/>
    </source>
</evidence>
<dbReference type="SUPFAM" id="SSF47203">
    <property type="entry name" value="Acyl-CoA dehydrogenase C-terminal domain-like"/>
    <property type="match status" value="1"/>
</dbReference>
<keyword evidence="12" id="KW-1185">Reference proteome</keyword>
<feature type="domain" description="Acyl-CoA dehydrogenase/oxidase N-terminal" evidence="10">
    <location>
        <begin position="32"/>
        <end position="150"/>
    </location>
</feature>
<comment type="similarity">
    <text evidence="2 6">Belongs to the acyl-CoA dehydrogenase family.</text>
</comment>
<dbReference type="Pfam" id="PF02771">
    <property type="entry name" value="Acyl-CoA_dh_N"/>
    <property type="match status" value="1"/>
</dbReference>
<dbReference type="PANTHER" id="PTHR43292">
    <property type="entry name" value="ACYL-COA DEHYDROGENASE"/>
    <property type="match status" value="1"/>
</dbReference>
<dbReference type="InterPro" id="IPR009075">
    <property type="entry name" value="AcylCo_DH/oxidase_C"/>
</dbReference>
<dbReference type="STRING" id="1841861.GCA_900157365_01945"/>
<evidence type="ECO:0000256" key="1">
    <source>
        <dbReference type="ARBA" id="ARBA00001974"/>
    </source>
</evidence>
<dbReference type="InterPro" id="IPR046373">
    <property type="entry name" value="Acyl-CoA_Oxase/DH_mid-dom_sf"/>
</dbReference>
<organism evidence="11 12">
    <name type="scientific">Mycobacterium numidiamassiliense</name>
    <dbReference type="NCBI Taxonomy" id="1841861"/>
    <lineage>
        <taxon>Bacteria</taxon>
        <taxon>Bacillati</taxon>
        <taxon>Actinomycetota</taxon>
        <taxon>Actinomycetes</taxon>
        <taxon>Mycobacteriales</taxon>
        <taxon>Mycobacteriaceae</taxon>
        <taxon>Mycobacterium</taxon>
    </lineage>
</organism>
<dbReference type="Gene3D" id="1.10.540.10">
    <property type="entry name" value="Acyl-CoA dehydrogenase/oxidase, N-terminal domain"/>
    <property type="match status" value="1"/>
</dbReference>
<keyword evidence="5 6" id="KW-0560">Oxidoreductase</keyword>
<comment type="cofactor">
    <cofactor evidence="1 6">
        <name>FAD</name>
        <dbReference type="ChEBI" id="CHEBI:57692"/>
    </cofactor>
</comment>
<evidence type="ECO:0000256" key="3">
    <source>
        <dbReference type="ARBA" id="ARBA00022630"/>
    </source>
</evidence>
<dbReference type="GO" id="GO:0016627">
    <property type="term" value="F:oxidoreductase activity, acting on the CH-CH group of donors"/>
    <property type="evidence" value="ECO:0007669"/>
    <property type="project" value="InterPro"/>
</dbReference>
<name>A0A2U3PCF6_9MYCO</name>
<dbReference type="Proteomes" id="UP000240424">
    <property type="component" value="Unassembled WGS sequence"/>
</dbReference>
<dbReference type="Gene3D" id="2.40.110.10">
    <property type="entry name" value="Butyryl-CoA Dehydrogenase, subunit A, domain 2"/>
    <property type="match status" value="1"/>
</dbReference>
<evidence type="ECO:0000256" key="5">
    <source>
        <dbReference type="ARBA" id="ARBA00023002"/>
    </source>
</evidence>
<reference evidence="11 12" key="1">
    <citation type="submission" date="2017-01" db="EMBL/GenBank/DDBJ databases">
        <authorList>
            <consortium name="Urmite Genomes"/>
        </authorList>
    </citation>
    <scope>NUCLEOTIDE SEQUENCE [LARGE SCALE GENOMIC DNA]</scope>
    <source>
        <strain evidence="11 12">AB215</strain>
    </source>
</reference>
<evidence type="ECO:0000259" key="9">
    <source>
        <dbReference type="Pfam" id="PF02770"/>
    </source>
</evidence>
<feature type="domain" description="Acyl-CoA dehydrogenase/oxidase C-terminal" evidence="8">
    <location>
        <begin position="300"/>
        <end position="416"/>
    </location>
</feature>
<gene>
    <name evidence="11" type="ORF">MNAB215_3625</name>
</gene>
<proteinExistence type="inferred from homology"/>
<dbReference type="Pfam" id="PF00441">
    <property type="entry name" value="Acyl-CoA_dh_1"/>
    <property type="match status" value="1"/>
</dbReference>
<dbReference type="AlphaFoldDB" id="A0A2U3PCF6"/>
<feature type="compositionally biased region" description="Basic and acidic residues" evidence="7">
    <location>
        <begin position="1"/>
        <end position="12"/>
    </location>
</feature>
<dbReference type="InterPro" id="IPR009100">
    <property type="entry name" value="AcylCoA_DH/oxidase_NM_dom_sf"/>
</dbReference>
<protein>
    <submittedName>
        <fullName evidence="11">Acyl-CoA dehydrogenase related to the alkylation response protein AidB</fullName>
    </submittedName>
</protein>
<dbReference type="Gene3D" id="1.20.140.10">
    <property type="entry name" value="Butyryl-CoA Dehydrogenase, subunit A, domain 3"/>
    <property type="match status" value="1"/>
</dbReference>
<evidence type="ECO:0000256" key="6">
    <source>
        <dbReference type="RuleBase" id="RU362125"/>
    </source>
</evidence>
<feature type="domain" description="Acyl-CoA oxidase/dehydrogenase middle" evidence="9">
    <location>
        <begin position="158"/>
        <end position="249"/>
    </location>
</feature>
<dbReference type="GO" id="GO:0005886">
    <property type="term" value="C:plasma membrane"/>
    <property type="evidence" value="ECO:0007669"/>
    <property type="project" value="TreeGrafter"/>
</dbReference>
<feature type="region of interest" description="Disordered" evidence="7">
    <location>
        <begin position="1"/>
        <end position="28"/>
    </location>
</feature>
<dbReference type="InterPro" id="IPR052161">
    <property type="entry name" value="Mycobact_Acyl-CoA_DH"/>
</dbReference>
<dbReference type="InterPro" id="IPR006091">
    <property type="entry name" value="Acyl-CoA_Oxase/DH_mid-dom"/>
</dbReference>
<keyword evidence="4 6" id="KW-0274">FAD</keyword>
<dbReference type="Pfam" id="PF02770">
    <property type="entry name" value="Acyl-CoA_dh_M"/>
    <property type="match status" value="1"/>
</dbReference>
<evidence type="ECO:0000256" key="4">
    <source>
        <dbReference type="ARBA" id="ARBA00022827"/>
    </source>
</evidence>
<dbReference type="EMBL" id="FUEZ01000004">
    <property type="protein sequence ID" value="SPM41420.1"/>
    <property type="molecule type" value="Genomic_DNA"/>
</dbReference>
<evidence type="ECO:0000313" key="11">
    <source>
        <dbReference type="EMBL" id="SPM41420.1"/>
    </source>
</evidence>
<dbReference type="PANTHER" id="PTHR43292:SF4">
    <property type="entry name" value="ACYL-COA DEHYDROGENASE FADE34"/>
    <property type="match status" value="1"/>
</dbReference>
<evidence type="ECO:0000256" key="2">
    <source>
        <dbReference type="ARBA" id="ARBA00009347"/>
    </source>
</evidence>
<dbReference type="SUPFAM" id="SSF56645">
    <property type="entry name" value="Acyl-CoA dehydrogenase NM domain-like"/>
    <property type="match status" value="1"/>
</dbReference>